<dbReference type="AlphaFoldDB" id="A0A9W6M3W5"/>
<dbReference type="RefSeq" id="WP_210006549.1">
    <property type="nucleotide sequence ID" value="NZ_BSEO01000014.1"/>
</dbReference>
<reference evidence="1" key="2">
    <citation type="submission" date="2023-01" db="EMBL/GenBank/DDBJ databases">
        <authorList>
            <person name="Sun Q."/>
            <person name="Evtushenko L."/>
        </authorList>
    </citation>
    <scope>NUCLEOTIDE SEQUENCE</scope>
    <source>
        <strain evidence="1">VKM Ac-1447</strain>
    </source>
</reference>
<sequence length="328" mass="36288">MEWTADVSVGDWLRERVDDPWRGTFHDVVPRGFESYARILHPASVQSRTSGAPLPPSDEWVGMSWQQSQELTADLVTDPATWAETAAAFGTTLHPLAQWDALVRSPEYGANQMTSPDGRWFGAPMAGELDPQLLPSLVRVLSENTSAPDDVVAGLWEGRGGLLGHLGRHPSRTFFQAGDPADADLARHNRMLGSSLSDRFNNVFRKPAWQEGILSREVSEGPRLDFPERAFVLFRGDVAEFAVDDWRMRMPWRDHPAEAMGFAPSAQSPSLLWPADRAWVMVSEVDFDSTIVGGSRQLVDAICRSPELEALPLPADACLSWGADEVNR</sequence>
<evidence type="ECO:0000313" key="1">
    <source>
        <dbReference type="EMBL" id="GLJ80294.1"/>
    </source>
</evidence>
<dbReference type="Proteomes" id="UP001142317">
    <property type="component" value="Unassembled WGS sequence"/>
</dbReference>
<evidence type="ECO:0000313" key="2">
    <source>
        <dbReference type="Proteomes" id="UP001142317"/>
    </source>
</evidence>
<name>A0A9W6M3W5_9MICO</name>
<protein>
    <submittedName>
        <fullName evidence="1">Uncharacterized protein</fullName>
    </submittedName>
</protein>
<organism evidence="1 2">
    <name type="scientific">Microbacterium imperiale</name>
    <dbReference type="NCBI Taxonomy" id="33884"/>
    <lineage>
        <taxon>Bacteria</taxon>
        <taxon>Bacillati</taxon>
        <taxon>Actinomycetota</taxon>
        <taxon>Actinomycetes</taxon>
        <taxon>Micrococcales</taxon>
        <taxon>Microbacteriaceae</taxon>
        <taxon>Microbacterium</taxon>
    </lineage>
</organism>
<comment type="caution">
    <text evidence="1">The sequence shown here is derived from an EMBL/GenBank/DDBJ whole genome shotgun (WGS) entry which is preliminary data.</text>
</comment>
<accession>A0A9W6M3W5</accession>
<dbReference type="EMBL" id="BSEO01000014">
    <property type="protein sequence ID" value="GLJ80294.1"/>
    <property type="molecule type" value="Genomic_DNA"/>
</dbReference>
<proteinExistence type="predicted"/>
<keyword evidence="2" id="KW-1185">Reference proteome</keyword>
<gene>
    <name evidence="1" type="ORF">GCM10017586_19770</name>
</gene>
<reference evidence="1" key="1">
    <citation type="journal article" date="2014" name="Int. J. Syst. Evol. Microbiol.">
        <title>Complete genome sequence of Corynebacterium casei LMG S-19264T (=DSM 44701T), isolated from a smear-ripened cheese.</title>
        <authorList>
            <consortium name="US DOE Joint Genome Institute (JGI-PGF)"/>
            <person name="Walter F."/>
            <person name="Albersmeier A."/>
            <person name="Kalinowski J."/>
            <person name="Ruckert C."/>
        </authorList>
    </citation>
    <scope>NUCLEOTIDE SEQUENCE</scope>
    <source>
        <strain evidence="1">VKM Ac-1447</strain>
    </source>
</reference>